<sequence>MLAAIAIANVALILLAFYVGFTPVGSSIITGVQGRYFLLAAGLTYLGAISLLPAWRDRSQVGVVLLVMCGLLTLRVSVAALGIYSANWH</sequence>
<evidence type="ECO:0000313" key="2">
    <source>
        <dbReference type="EMBL" id="QDH25438.1"/>
    </source>
</evidence>
<evidence type="ECO:0000256" key="1">
    <source>
        <dbReference type="SAM" id="Phobius"/>
    </source>
</evidence>
<gene>
    <name evidence="2" type="ORF">D5366_09685</name>
</gene>
<keyword evidence="1" id="KW-0812">Transmembrane</keyword>
<feature type="transmembrane region" description="Helical" evidence="1">
    <location>
        <begin position="6"/>
        <end position="24"/>
    </location>
</feature>
<evidence type="ECO:0000313" key="3">
    <source>
        <dbReference type="Proteomes" id="UP000317214"/>
    </source>
</evidence>
<dbReference type="Pfam" id="PF09913">
    <property type="entry name" value="DUF2142"/>
    <property type="match status" value="1"/>
</dbReference>
<feature type="transmembrane region" description="Helical" evidence="1">
    <location>
        <begin position="61"/>
        <end position="84"/>
    </location>
</feature>
<accession>A0A4Y6V961</accession>
<reference evidence="2 3" key="1">
    <citation type="submission" date="2018-09" db="EMBL/GenBank/DDBJ databases">
        <title>The complete genome sequence of Neokomagataea tanensis NBRC 106556(T).</title>
        <authorList>
            <person name="Chua K.-O."/>
            <person name="See-Too W.-S."/>
            <person name="Hong K.-W."/>
            <person name="Yin W.-F."/>
            <person name="Chan K.-G."/>
        </authorList>
    </citation>
    <scope>NUCLEOTIDE SEQUENCE [LARGE SCALE GENOMIC DNA]</scope>
    <source>
        <strain evidence="3">AH13 \ NBRC 106556</strain>
    </source>
</reference>
<proteinExistence type="predicted"/>
<feature type="transmembrane region" description="Helical" evidence="1">
    <location>
        <begin position="36"/>
        <end position="55"/>
    </location>
</feature>
<dbReference type="AlphaFoldDB" id="A0A4Y6V961"/>
<keyword evidence="3" id="KW-1185">Reference proteome</keyword>
<name>A0A4Y6V961_9PROT</name>
<dbReference type="KEGG" id="ntn:D5366_09685"/>
<keyword evidence="1" id="KW-1133">Transmembrane helix</keyword>
<protein>
    <submittedName>
        <fullName evidence="2">DUF2142 domain-containing protein</fullName>
    </submittedName>
</protein>
<dbReference type="InterPro" id="IPR018674">
    <property type="entry name" value="DUF2142_membrane"/>
</dbReference>
<keyword evidence="1" id="KW-0472">Membrane</keyword>
<dbReference type="RefSeq" id="WP_141493350.1">
    <property type="nucleotide sequence ID" value="NZ_CP032485.1"/>
</dbReference>
<organism evidence="2 3">
    <name type="scientific">Neokomagataea tanensis</name>
    <dbReference type="NCBI Taxonomy" id="661191"/>
    <lineage>
        <taxon>Bacteria</taxon>
        <taxon>Pseudomonadati</taxon>
        <taxon>Pseudomonadota</taxon>
        <taxon>Alphaproteobacteria</taxon>
        <taxon>Acetobacterales</taxon>
        <taxon>Acetobacteraceae</taxon>
        <taxon>Neokomagataea</taxon>
    </lineage>
</organism>
<dbReference type="EMBL" id="CP032485">
    <property type="protein sequence ID" value="QDH25438.1"/>
    <property type="molecule type" value="Genomic_DNA"/>
</dbReference>
<dbReference type="Proteomes" id="UP000317214">
    <property type="component" value="Chromosome"/>
</dbReference>